<keyword evidence="2" id="KW-1185">Reference proteome</keyword>
<protein>
    <submittedName>
        <fullName evidence="1">Uncharacterized protein</fullName>
    </submittedName>
</protein>
<organism evidence="1 2">
    <name type="scientific">Mycena rosella</name>
    <name type="common">Pink bonnet</name>
    <name type="synonym">Agaricus rosellus</name>
    <dbReference type="NCBI Taxonomy" id="1033263"/>
    <lineage>
        <taxon>Eukaryota</taxon>
        <taxon>Fungi</taxon>
        <taxon>Dikarya</taxon>
        <taxon>Basidiomycota</taxon>
        <taxon>Agaricomycotina</taxon>
        <taxon>Agaricomycetes</taxon>
        <taxon>Agaricomycetidae</taxon>
        <taxon>Agaricales</taxon>
        <taxon>Marasmiineae</taxon>
        <taxon>Mycenaceae</taxon>
        <taxon>Mycena</taxon>
    </lineage>
</organism>
<dbReference type="AlphaFoldDB" id="A0AAD7CZG7"/>
<dbReference type="EMBL" id="JARKIE010000177">
    <property type="protein sequence ID" value="KAJ7671041.1"/>
    <property type="molecule type" value="Genomic_DNA"/>
</dbReference>
<evidence type="ECO:0000313" key="2">
    <source>
        <dbReference type="Proteomes" id="UP001221757"/>
    </source>
</evidence>
<evidence type="ECO:0000313" key="1">
    <source>
        <dbReference type="EMBL" id="KAJ7671041.1"/>
    </source>
</evidence>
<sequence>MTTLRISDANAIAGGHPGYAALFWPTGGTGSVWVTVPIRVEPEGQRTIFDCVQWLGGTETDDLETATLWITTMKDRVEETHMLTIMHAAQEVGTKHPVNSSILGKLDR</sequence>
<gene>
    <name evidence="1" type="ORF">B0H17DRAFT_1141679</name>
</gene>
<accession>A0AAD7CZG7</accession>
<reference evidence="1" key="1">
    <citation type="submission" date="2023-03" db="EMBL/GenBank/DDBJ databases">
        <title>Massive genome expansion in bonnet fungi (Mycena s.s.) driven by repeated elements and novel gene families across ecological guilds.</title>
        <authorList>
            <consortium name="Lawrence Berkeley National Laboratory"/>
            <person name="Harder C.B."/>
            <person name="Miyauchi S."/>
            <person name="Viragh M."/>
            <person name="Kuo A."/>
            <person name="Thoen E."/>
            <person name="Andreopoulos B."/>
            <person name="Lu D."/>
            <person name="Skrede I."/>
            <person name="Drula E."/>
            <person name="Henrissat B."/>
            <person name="Morin E."/>
            <person name="Kohler A."/>
            <person name="Barry K."/>
            <person name="LaButti K."/>
            <person name="Morin E."/>
            <person name="Salamov A."/>
            <person name="Lipzen A."/>
            <person name="Mereny Z."/>
            <person name="Hegedus B."/>
            <person name="Baldrian P."/>
            <person name="Stursova M."/>
            <person name="Weitz H."/>
            <person name="Taylor A."/>
            <person name="Grigoriev I.V."/>
            <person name="Nagy L.G."/>
            <person name="Martin F."/>
            <person name="Kauserud H."/>
        </authorList>
    </citation>
    <scope>NUCLEOTIDE SEQUENCE</scope>
    <source>
        <strain evidence="1">CBHHK067</strain>
    </source>
</reference>
<proteinExistence type="predicted"/>
<comment type="caution">
    <text evidence="1">The sequence shown here is derived from an EMBL/GenBank/DDBJ whole genome shotgun (WGS) entry which is preliminary data.</text>
</comment>
<dbReference type="Proteomes" id="UP001221757">
    <property type="component" value="Unassembled WGS sequence"/>
</dbReference>
<name>A0AAD7CZG7_MYCRO</name>